<dbReference type="Ensembl" id="ENSHHUT00000004515.1">
    <property type="protein sequence ID" value="ENSHHUP00000004371.1"/>
    <property type="gene ID" value="ENSHHUG00000002719.1"/>
</dbReference>
<name>A0A4W5JX87_9TELE</name>
<sequence length="181" mass="19746">MVTCQSGHTFLSGGNRVTMVTCQSGHTFLSGDNRATMVTCQSGHTFLSGGNMVSLDCVTSSCKSLSIQRHQYHACLSECQVSLHSETSVSRLSVRVPGLSPFRNISIKPICQSGLRHIILQVSLHSETLVSRLSVRVPGLSPFRDISITPVSQSARSLSIQRHQYHQYQCCSSTTAQHLTP</sequence>
<dbReference type="Proteomes" id="UP000314982">
    <property type="component" value="Unassembled WGS sequence"/>
</dbReference>
<keyword evidence="2" id="KW-1185">Reference proteome</keyword>
<evidence type="ECO:0000313" key="2">
    <source>
        <dbReference type="Proteomes" id="UP000314982"/>
    </source>
</evidence>
<protein>
    <submittedName>
        <fullName evidence="1">Uncharacterized protein</fullName>
    </submittedName>
</protein>
<reference evidence="2" key="1">
    <citation type="submission" date="2018-06" db="EMBL/GenBank/DDBJ databases">
        <title>Genome assembly of Danube salmon.</title>
        <authorList>
            <person name="Macqueen D.J."/>
            <person name="Gundappa M.K."/>
        </authorList>
    </citation>
    <scope>NUCLEOTIDE SEQUENCE [LARGE SCALE GENOMIC DNA]</scope>
</reference>
<dbReference type="AlphaFoldDB" id="A0A4W5JX87"/>
<dbReference type="GeneTree" id="ENSGT00990000213987"/>
<reference evidence="1" key="3">
    <citation type="submission" date="2025-09" db="UniProtKB">
        <authorList>
            <consortium name="Ensembl"/>
        </authorList>
    </citation>
    <scope>IDENTIFICATION</scope>
</reference>
<reference evidence="1" key="2">
    <citation type="submission" date="2025-08" db="UniProtKB">
        <authorList>
            <consortium name="Ensembl"/>
        </authorList>
    </citation>
    <scope>IDENTIFICATION</scope>
</reference>
<accession>A0A4W5JX87</accession>
<evidence type="ECO:0000313" key="1">
    <source>
        <dbReference type="Ensembl" id="ENSHHUP00000004371.1"/>
    </source>
</evidence>
<organism evidence="1 2">
    <name type="scientific">Hucho hucho</name>
    <name type="common">huchen</name>
    <dbReference type="NCBI Taxonomy" id="62062"/>
    <lineage>
        <taxon>Eukaryota</taxon>
        <taxon>Metazoa</taxon>
        <taxon>Chordata</taxon>
        <taxon>Craniata</taxon>
        <taxon>Vertebrata</taxon>
        <taxon>Euteleostomi</taxon>
        <taxon>Actinopterygii</taxon>
        <taxon>Neopterygii</taxon>
        <taxon>Teleostei</taxon>
        <taxon>Protacanthopterygii</taxon>
        <taxon>Salmoniformes</taxon>
        <taxon>Salmonidae</taxon>
        <taxon>Salmoninae</taxon>
        <taxon>Hucho</taxon>
    </lineage>
</organism>
<proteinExistence type="predicted"/>